<keyword evidence="2" id="KW-0178">Competence</keyword>
<keyword evidence="4" id="KW-1185">Reference proteome</keyword>
<accession>A0A1Z5IBG8</accession>
<dbReference type="Proteomes" id="UP000198374">
    <property type="component" value="Unassembled WGS sequence"/>
</dbReference>
<dbReference type="RefSeq" id="WP_089108921.1">
    <property type="nucleotide sequence ID" value="NZ_BCMF01000005.1"/>
</dbReference>
<evidence type="ECO:0000256" key="1">
    <source>
        <dbReference type="ARBA" id="ARBA00004241"/>
    </source>
</evidence>
<dbReference type="OrthoDB" id="2296915at2"/>
<evidence type="ECO:0000313" key="3">
    <source>
        <dbReference type="EMBL" id="GAW99113.1"/>
    </source>
</evidence>
<dbReference type="AlphaFoldDB" id="A0A1Z5IBG8"/>
<organism evidence="3 4">
    <name type="scientific">Secundilactobacillus mixtipabuli</name>
    <dbReference type="NCBI Taxonomy" id="1435342"/>
    <lineage>
        <taxon>Bacteria</taxon>
        <taxon>Bacillati</taxon>
        <taxon>Bacillota</taxon>
        <taxon>Bacilli</taxon>
        <taxon>Lactobacillales</taxon>
        <taxon>Lactobacillaceae</taxon>
        <taxon>Secundilactobacillus</taxon>
    </lineage>
</organism>
<sequence>MRAGFTLIETLIALAVTALALLTLQFGMQMITVHSQQKYEEQLAWYHMLGELEGEDYRFSLEKITSQKAQLKPHTDKERTYLLKAKKGNLILTTDKGGYMPLLTGVSAHNFSVDHGHLKIEATTKLQRFSAVTAIGEEHE</sequence>
<dbReference type="Pfam" id="PF07963">
    <property type="entry name" value="N_methyl"/>
    <property type="match status" value="1"/>
</dbReference>
<comment type="subcellular location">
    <subcellularLocation>
        <location evidence="1">Cell surface</location>
    </subcellularLocation>
</comment>
<evidence type="ECO:0000256" key="2">
    <source>
        <dbReference type="ARBA" id="ARBA00023287"/>
    </source>
</evidence>
<protein>
    <recommendedName>
        <fullName evidence="5">Competence protein ComGF</fullName>
    </recommendedName>
</protein>
<name>A0A1Z5IBG8_9LACO</name>
<evidence type="ECO:0000313" key="4">
    <source>
        <dbReference type="Proteomes" id="UP000198374"/>
    </source>
</evidence>
<dbReference type="PROSITE" id="PS00409">
    <property type="entry name" value="PROKAR_NTER_METHYL"/>
    <property type="match status" value="1"/>
</dbReference>
<dbReference type="GO" id="GO:0030420">
    <property type="term" value="P:establishment of competence for transformation"/>
    <property type="evidence" value="ECO:0007669"/>
    <property type="project" value="UniProtKB-KW"/>
</dbReference>
<evidence type="ECO:0008006" key="5">
    <source>
        <dbReference type="Google" id="ProtNLM"/>
    </source>
</evidence>
<reference evidence="3 4" key="1">
    <citation type="submission" date="2015-11" db="EMBL/GenBank/DDBJ databases">
        <title>Draft genome sequences of new species of the genus Lactobacillus isolated from orchardgrass silage.</title>
        <authorList>
            <person name="Tohno M."/>
            <person name="Tanizawa Y."/>
            <person name="Arita M."/>
        </authorList>
    </citation>
    <scope>NUCLEOTIDE SEQUENCE [LARGE SCALE GENOMIC DNA]</scope>
    <source>
        <strain evidence="3 4">IWT30</strain>
    </source>
</reference>
<dbReference type="EMBL" id="BCMF01000005">
    <property type="protein sequence ID" value="GAW99113.1"/>
    <property type="molecule type" value="Genomic_DNA"/>
</dbReference>
<proteinExistence type="predicted"/>
<dbReference type="InterPro" id="IPR016977">
    <property type="entry name" value="ComGF"/>
</dbReference>
<dbReference type="Pfam" id="PF15980">
    <property type="entry name" value="ComGF"/>
    <property type="match status" value="1"/>
</dbReference>
<comment type="caution">
    <text evidence="3">The sequence shown here is derived from an EMBL/GenBank/DDBJ whole genome shotgun (WGS) entry which is preliminary data.</text>
</comment>
<dbReference type="GO" id="GO:0009986">
    <property type="term" value="C:cell surface"/>
    <property type="evidence" value="ECO:0007669"/>
    <property type="project" value="UniProtKB-SubCell"/>
</dbReference>
<dbReference type="NCBIfam" id="TIGR02532">
    <property type="entry name" value="IV_pilin_GFxxxE"/>
    <property type="match status" value="1"/>
</dbReference>
<gene>
    <name evidence="3" type="ORF">IWT30_01073</name>
</gene>
<dbReference type="InterPro" id="IPR012902">
    <property type="entry name" value="N_methyl_site"/>
</dbReference>